<sequence>MSSDEDGSCLPEDPAITKPLFATNDVVSDLSTDIFPPVLELRQNKTRRQLESLEARLRIFGDCYGVEIPTGYSAISTRSGVRLVEGKAGLQQIVSDRICLPRGRSNSSNLIFCGRFESHVYEISSSIVTGKLQLRRLMSFPVEVEKLFFLHRVPTTYTIMMLLIYLPIGCAVFLIRLFIGLHTVIVASLLRKSTMVRCVVLRVMCSVLGILVRTEGERNPKTGVICANHVSVLDDVAVELVEPCVFSSTWSIPLWSGGGSATLTLVHALGTTSLYVVLAST</sequence>
<comment type="caution">
    <text evidence="2">The sequence shown here is derived from an EMBL/GenBank/DDBJ whole genome shotgun (WGS) entry which is preliminary data.</text>
</comment>
<keyword evidence="1" id="KW-0812">Transmembrane</keyword>
<evidence type="ECO:0000313" key="3">
    <source>
        <dbReference type="Proteomes" id="UP001196413"/>
    </source>
</evidence>
<accession>A0AAD5QUI9</accession>
<proteinExistence type="predicted"/>
<evidence type="ECO:0000256" key="1">
    <source>
        <dbReference type="SAM" id="Phobius"/>
    </source>
</evidence>
<dbReference type="Proteomes" id="UP001196413">
    <property type="component" value="Unassembled WGS sequence"/>
</dbReference>
<keyword evidence="1" id="KW-1133">Transmembrane helix</keyword>
<keyword evidence="1" id="KW-0472">Membrane</keyword>
<gene>
    <name evidence="2" type="ORF">KIN20_022037</name>
</gene>
<reference evidence="2" key="1">
    <citation type="submission" date="2021-06" db="EMBL/GenBank/DDBJ databases">
        <title>Parelaphostrongylus tenuis whole genome reference sequence.</title>
        <authorList>
            <person name="Garwood T.J."/>
            <person name="Larsen P.A."/>
            <person name="Fountain-Jones N.M."/>
            <person name="Garbe J.R."/>
            <person name="Macchietto M.G."/>
            <person name="Kania S.A."/>
            <person name="Gerhold R.W."/>
            <person name="Richards J.E."/>
            <person name="Wolf T.M."/>
        </authorList>
    </citation>
    <scope>NUCLEOTIDE SEQUENCE</scope>
    <source>
        <strain evidence="2">MNPRO001-30</strain>
        <tissue evidence="2">Meninges</tissue>
    </source>
</reference>
<feature type="transmembrane region" description="Helical" evidence="1">
    <location>
        <begin position="162"/>
        <end position="188"/>
    </location>
</feature>
<dbReference type="EMBL" id="JAHQIW010004453">
    <property type="protein sequence ID" value="KAJ1362485.1"/>
    <property type="molecule type" value="Genomic_DNA"/>
</dbReference>
<evidence type="ECO:0008006" key="4">
    <source>
        <dbReference type="Google" id="ProtNLM"/>
    </source>
</evidence>
<protein>
    <recommendedName>
        <fullName evidence="4">Phospholipid/glycerol acyltransferase domain-containing protein</fullName>
    </recommendedName>
</protein>
<dbReference type="AlphaFoldDB" id="A0AAD5QUI9"/>
<keyword evidence="3" id="KW-1185">Reference proteome</keyword>
<organism evidence="2 3">
    <name type="scientific">Parelaphostrongylus tenuis</name>
    <name type="common">Meningeal worm</name>
    <dbReference type="NCBI Taxonomy" id="148309"/>
    <lineage>
        <taxon>Eukaryota</taxon>
        <taxon>Metazoa</taxon>
        <taxon>Ecdysozoa</taxon>
        <taxon>Nematoda</taxon>
        <taxon>Chromadorea</taxon>
        <taxon>Rhabditida</taxon>
        <taxon>Rhabditina</taxon>
        <taxon>Rhabditomorpha</taxon>
        <taxon>Strongyloidea</taxon>
        <taxon>Metastrongylidae</taxon>
        <taxon>Parelaphostrongylus</taxon>
    </lineage>
</organism>
<name>A0AAD5QUI9_PARTN</name>
<evidence type="ECO:0000313" key="2">
    <source>
        <dbReference type="EMBL" id="KAJ1362485.1"/>
    </source>
</evidence>